<sequence>MHSPILKLASLAAASSLTGVFGSPIRLIDDVQKRLNDDNAEKAQQVKDAFQFAWDGYYKYAFPHDEIRPLSNGTSDPRNGWGASAADALSTAIIMDLPDVVNVIVKHIDTVDYSKTDSGVSLFETTIRYLGGMLSGYDLLDAGACSSCDRTLDHRLLEQSQNLADILKFAFDTPTGIPTNNLNIGDKTTDGSKTNGIATIGTLVLEWTRLSDLLGDDSYGKLAQKGEQYLLHPQPKSSEPFPGLIGSHVNIETGQFQDARVSWGGGDDSFYEYLIKMYVYDPKRFGEYKDRWIKAIESSIEHLNAEPKPNVTFLNDYSNGVLSQHSGHLNCFNGGNFILGGQVLDRQDFIDYGLKLVEGCRATYAATTTGIGPESFGWDPKRVPDGQEDFFEKNGFWIDNPSYDLRPEVIESYYYAWRATGDTKYQDWVWEAFEAIRKYTKTKSAFSAISDVMDPNGGRQLDDQESFLYAEVLKYCYITFAEEADWQSAKDGKNKFVYNTEAHPVRVAASDS</sequence>
<evidence type="ECO:0000256" key="8">
    <source>
        <dbReference type="ARBA" id="ARBA00023295"/>
    </source>
</evidence>
<dbReference type="InterPro" id="IPR050749">
    <property type="entry name" value="Glycosyl_Hydrolase_47"/>
</dbReference>
<dbReference type="Gene3D" id="1.50.10.10">
    <property type="match status" value="1"/>
</dbReference>
<dbReference type="InterPro" id="IPR012341">
    <property type="entry name" value="6hp_glycosidase-like_sf"/>
</dbReference>
<dbReference type="GO" id="GO:0005975">
    <property type="term" value="P:carbohydrate metabolic process"/>
    <property type="evidence" value="ECO:0007669"/>
    <property type="project" value="InterPro"/>
</dbReference>
<keyword evidence="7" id="KW-0325">Glycoprotein</keyword>
<dbReference type="AlphaFoldDB" id="A0A167X8Z6"/>
<dbReference type="GO" id="GO:0005783">
    <property type="term" value="C:endoplasmic reticulum"/>
    <property type="evidence" value="ECO:0007669"/>
    <property type="project" value="TreeGrafter"/>
</dbReference>
<keyword evidence="6 13" id="KW-1015">Disulfide bond</keyword>
<dbReference type="Pfam" id="PF01532">
    <property type="entry name" value="Glyco_hydro_47"/>
    <property type="match status" value="1"/>
</dbReference>
<keyword evidence="8 14" id="KW-0326">Glycosidase</keyword>
<evidence type="ECO:0000256" key="4">
    <source>
        <dbReference type="ARBA" id="ARBA00022729"/>
    </source>
</evidence>
<evidence type="ECO:0000256" key="13">
    <source>
        <dbReference type="PIRSR" id="PIRSR601382-3"/>
    </source>
</evidence>
<dbReference type="SUPFAM" id="SSF48225">
    <property type="entry name" value="Seven-hairpin glycosidases"/>
    <property type="match status" value="1"/>
</dbReference>
<feature type="active site" description="Proton donor" evidence="11">
    <location>
        <position position="374"/>
    </location>
</feature>
<dbReference type="GO" id="GO:0036503">
    <property type="term" value="P:ERAD pathway"/>
    <property type="evidence" value="ECO:0007669"/>
    <property type="project" value="UniProtKB-ARBA"/>
</dbReference>
<dbReference type="GO" id="GO:0016020">
    <property type="term" value="C:membrane"/>
    <property type="evidence" value="ECO:0007669"/>
    <property type="project" value="InterPro"/>
</dbReference>
<feature type="binding site" evidence="12">
    <location>
        <position position="500"/>
    </location>
    <ligand>
        <name>Ca(2+)</name>
        <dbReference type="ChEBI" id="CHEBI:29108"/>
    </ligand>
</feature>
<dbReference type="GO" id="GO:0004571">
    <property type="term" value="F:mannosyl-oligosaccharide 1,2-alpha-mannosidase activity"/>
    <property type="evidence" value="ECO:0007669"/>
    <property type="project" value="UniProtKB-EC"/>
</dbReference>
<evidence type="ECO:0000256" key="1">
    <source>
        <dbReference type="ARBA" id="ARBA00001913"/>
    </source>
</evidence>
<evidence type="ECO:0000256" key="11">
    <source>
        <dbReference type="PIRSR" id="PIRSR601382-1"/>
    </source>
</evidence>
<evidence type="ECO:0000256" key="2">
    <source>
        <dbReference type="ARBA" id="ARBA00004922"/>
    </source>
</evidence>
<organism evidence="16 17">
    <name type="scientific">Ascosphaera apis ARSEF 7405</name>
    <dbReference type="NCBI Taxonomy" id="392613"/>
    <lineage>
        <taxon>Eukaryota</taxon>
        <taxon>Fungi</taxon>
        <taxon>Dikarya</taxon>
        <taxon>Ascomycota</taxon>
        <taxon>Pezizomycotina</taxon>
        <taxon>Eurotiomycetes</taxon>
        <taxon>Eurotiomycetidae</taxon>
        <taxon>Onygenales</taxon>
        <taxon>Ascosphaeraceae</taxon>
        <taxon>Ascosphaera</taxon>
    </lineage>
</organism>
<evidence type="ECO:0000256" key="6">
    <source>
        <dbReference type="ARBA" id="ARBA00023157"/>
    </source>
</evidence>
<evidence type="ECO:0000256" key="9">
    <source>
        <dbReference type="ARBA" id="ARBA00047669"/>
    </source>
</evidence>
<feature type="disulfide bond" evidence="13">
    <location>
        <begin position="331"/>
        <end position="360"/>
    </location>
</feature>
<feature type="active site" description="Proton donor" evidence="11">
    <location>
        <position position="124"/>
    </location>
</feature>
<evidence type="ECO:0000256" key="12">
    <source>
        <dbReference type="PIRSR" id="PIRSR601382-2"/>
    </source>
</evidence>
<evidence type="ECO:0000256" key="14">
    <source>
        <dbReference type="RuleBase" id="RU361193"/>
    </source>
</evidence>
<feature type="chain" id="PRO_5007894288" description="alpha-1,2-Mannosidase" evidence="15">
    <location>
        <begin position="23"/>
        <end position="512"/>
    </location>
</feature>
<dbReference type="EMBL" id="AZGZ01000019">
    <property type="protein sequence ID" value="KZZ89782.1"/>
    <property type="molecule type" value="Genomic_DNA"/>
</dbReference>
<dbReference type="GO" id="GO:0005509">
    <property type="term" value="F:calcium ion binding"/>
    <property type="evidence" value="ECO:0007669"/>
    <property type="project" value="InterPro"/>
</dbReference>
<keyword evidence="5 14" id="KW-0378">Hydrolase</keyword>
<evidence type="ECO:0000256" key="10">
    <source>
        <dbReference type="ARBA" id="ARBA00048605"/>
    </source>
</evidence>
<gene>
    <name evidence="16" type="ORF">AAP_04133</name>
</gene>
<dbReference type="OrthoDB" id="8118055at2759"/>
<dbReference type="Proteomes" id="UP000242877">
    <property type="component" value="Unassembled WGS sequence"/>
</dbReference>
<dbReference type="FunFam" id="1.50.10.10:FF:000047">
    <property type="entry name" value="Mannosyl-oligosaccharide alpha-1,2-mannosidase"/>
    <property type="match status" value="1"/>
</dbReference>
<reference evidence="16 17" key="1">
    <citation type="journal article" date="2016" name="Genome Biol. Evol.">
        <title>Divergent and convergent evolution of fungal pathogenicity.</title>
        <authorList>
            <person name="Shang Y."/>
            <person name="Xiao G."/>
            <person name="Zheng P."/>
            <person name="Cen K."/>
            <person name="Zhan S."/>
            <person name="Wang C."/>
        </authorList>
    </citation>
    <scope>NUCLEOTIDE SEQUENCE [LARGE SCALE GENOMIC DNA]</scope>
    <source>
        <strain evidence="16 17">ARSEF 7405</strain>
    </source>
</reference>
<name>A0A167X8Z6_9EURO</name>
<protein>
    <recommendedName>
        <fullName evidence="14">alpha-1,2-Mannosidase</fullName>
        <ecNumber evidence="14">3.2.1.-</ecNumber>
    </recommendedName>
</protein>
<comment type="cofactor">
    <cofactor evidence="1 12">
        <name>Ca(2+)</name>
        <dbReference type="ChEBI" id="CHEBI:29108"/>
    </cofactor>
</comment>
<evidence type="ECO:0000256" key="3">
    <source>
        <dbReference type="ARBA" id="ARBA00007658"/>
    </source>
</evidence>
<keyword evidence="17" id="KW-1185">Reference proteome</keyword>
<evidence type="ECO:0000256" key="5">
    <source>
        <dbReference type="ARBA" id="ARBA00022801"/>
    </source>
</evidence>
<keyword evidence="4 15" id="KW-0732">Signal</keyword>
<evidence type="ECO:0000313" key="16">
    <source>
        <dbReference type="EMBL" id="KZZ89782.1"/>
    </source>
</evidence>
<feature type="active site" evidence="11">
    <location>
        <position position="268"/>
    </location>
</feature>
<keyword evidence="12" id="KW-0479">Metal-binding</keyword>
<evidence type="ECO:0000256" key="7">
    <source>
        <dbReference type="ARBA" id="ARBA00023180"/>
    </source>
</evidence>
<dbReference type="VEuPathDB" id="FungiDB:AAP_04133"/>
<dbReference type="UniPathway" id="UPA00378"/>
<feature type="active site" evidence="11">
    <location>
        <position position="408"/>
    </location>
</feature>
<dbReference type="PANTHER" id="PTHR11742">
    <property type="entry name" value="MANNOSYL-OLIGOSACCHARIDE ALPHA-1,2-MANNOSIDASE-RELATED"/>
    <property type="match status" value="1"/>
</dbReference>
<dbReference type="InterPro" id="IPR036026">
    <property type="entry name" value="Seven-hairpin_glycosidases"/>
</dbReference>
<evidence type="ECO:0000256" key="15">
    <source>
        <dbReference type="SAM" id="SignalP"/>
    </source>
</evidence>
<accession>A0A167X8Z6</accession>
<comment type="caution">
    <text evidence="16">The sequence shown here is derived from an EMBL/GenBank/DDBJ whole genome shotgun (WGS) entry which is preliminary data.</text>
</comment>
<comment type="catalytic activity">
    <reaction evidence="9">
        <text>N(4)-(alpha-D-Man-(1-&gt;2)-alpha-D-Man-(1-&gt;2)-alpha-D-Man-(1-&gt;3)-[alpha-D-Man-(1-&gt;3)-[alpha-D-Man-(1-&gt;2)-alpha-D-Man-(1-&gt;6)]-alpha-D-Man-(1-&gt;6)]-beta-D-Man-(1-&gt;4)-beta-D-GlcNAc-(1-&gt;4)-beta-D-GlcNAc)-L-asparaginyl-[protein] (N-glucan mannose isomer 8A1,2,3B1,3) + 3 H2O = N(4)-(alpha-D-Man-(1-&gt;3)-[alpha-D-Man-(1-&gt;3)-[alpha-D-Man-(1-&gt;6)]-alpha-D-Man-(1-&gt;6)]-beta-D-Man-(1-&gt;4)-beta-D-GlcNAc-(1-&gt;4)-beta-D-GlcNAc)-L-asparaginyl-[protein] (N-glucan mannose isomer 5A1,2) + 3 beta-D-mannose</text>
        <dbReference type="Rhea" id="RHEA:56028"/>
        <dbReference type="Rhea" id="RHEA-COMP:14358"/>
        <dbReference type="Rhea" id="RHEA-COMP:14367"/>
        <dbReference type="ChEBI" id="CHEBI:15377"/>
        <dbReference type="ChEBI" id="CHEBI:28563"/>
        <dbReference type="ChEBI" id="CHEBI:59087"/>
        <dbReference type="ChEBI" id="CHEBI:60628"/>
        <dbReference type="EC" id="3.2.1.113"/>
    </reaction>
</comment>
<dbReference type="EC" id="3.2.1.-" evidence="14"/>
<comment type="pathway">
    <text evidence="2">Protein modification; protein glycosylation.</text>
</comment>
<dbReference type="InterPro" id="IPR001382">
    <property type="entry name" value="Glyco_hydro_47"/>
</dbReference>
<keyword evidence="12" id="KW-0106">Calcium</keyword>
<comment type="similarity">
    <text evidence="3 14">Belongs to the glycosyl hydrolase 47 family.</text>
</comment>
<dbReference type="PRINTS" id="PR00747">
    <property type="entry name" value="GLYHDRLASE47"/>
</dbReference>
<comment type="catalytic activity">
    <reaction evidence="10">
        <text>N(4)-(alpha-D-Man-(1-&gt;2)-alpha-D-Man-(1-&gt;2)-alpha-D-Man-(1-&gt;3)-[alpha-D-Man-(1-&gt;2)-alpha-D-Man-(1-&gt;3)-[alpha-D-Man-(1-&gt;2)-alpha-D-Man-(1-&gt;6)]-alpha-D-Man-(1-&gt;6)]-beta-D-Man-(1-&gt;4)-beta-D-GlcNAc-(1-&gt;4)-beta-D-GlcNAc)-L-asparaginyl-[protein] (N-glucan mannose isomer 9A1,2,3B1,2,3) + 4 H2O = N(4)-(alpha-D-Man-(1-&gt;3)-[alpha-D-Man-(1-&gt;3)-[alpha-D-Man-(1-&gt;6)]-alpha-D-Man-(1-&gt;6)]-beta-D-Man-(1-&gt;4)-beta-D-GlcNAc-(1-&gt;4)-beta-D-GlcNAc)-L-asparaginyl-[protein] (N-glucan mannose isomer 5A1,2) + 4 beta-D-mannose</text>
        <dbReference type="Rhea" id="RHEA:56008"/>
        <dbReference type="Rhea" id="RHEA-COMP:14356"/>
        <dbReference type="Rhea" id="RHEA-COMP:14367"/>
        <dbReference type="ChEBI" id="CHEBI:15377"/>
        <dbReference type="ChEBI" id="CHEBI:28563"/>
        <dbReference type="ChEBI" id="CHEBI:59087"/>
        <dbReference type="ChEBI" id="CHEBI:139493"/>
        <dbReference type="EC" id="3.2.1.113"/>
    </reaction>
</comment>
<evidence type="ECO:0000313" key="17">
    <source>
        <dbReference type="Proteomes" id="UP000242877"/>
    </source>
</evidence>
<dbReference type="PANTHER" id="PTHR11742:SF101">
    <property type="entry name" value="MANNOSYL-OLIGOSACCHARIDE ALPHA-1,2-MANNOSIDASE 1B"/>
    <property type="match status" value="1"/>
</dbReference>
<feature type="signal peptide" evidence="15">
    <location>
        <begin position="1"/>
        <end position="22"/>
    </location>
</feature>
<proteinExistence type="inferred from homology"/>